<evidence type="ECO:0000256" key="1">
    <source>
        <dbReference type="SAM" id="MobiDB-lite"/>
    </source>
</evidence>
<dbReference type="EMBL" id="CP068570">
    <property type="protein sequence ID" value="QQZ50959.1"/>
    <property type="molecule type" value="Genomic_DNA"/>
</dbReference>
<gene>
    <name evidence="2" type="ORF">JKL49_06960</name>
</gene>
<name>A0A974S914_9CAUL</name>
<proteinExistence type="predicted"/>
<accession>A0A974S914</accession>
<sequence>MPNVAQLRRPRAVRSEPLFLFDVRRPVEAANADMIAKVITHADIAVRQAGGRMKLRVSAEMVERLQIQGRLARGDHRLADLTVVWDEAQGEVVSVRDDARLRDANARFAEWDSSGTKRATSSPTSGSRWRPSAKSGN</sequence>
<dbReference type="AlphaFoldDB" id="A0A974S914"/>
<feature type="compositionally biased region" description="Polar residues" evidence="1">
    <location>
        <begin position="113"/>
        <end position="127"/>
    </location>
</feature>
<evidence type="ECO:0000313" key="2">
    <source>
        <dbReference type="EMBL" id="QQZ50959.1"/>
    </source>
</evidence>
<feature type="region of interest" description="Disordered" evidence="1">
    <location>
        <begin position="111"/>
        <end position="137"/>
    </location>
</feature>
<reference evidence="2" key="1">
    <citation type="submission" date="2021-01" db="EMBL/GenBank/DDBJ databases">
        <title>Genome sequence of Phenylobacterium sp. 20VBR1 isolated from a valley glaceir, Ny-Alesund, Svalbard.</title>
        <authorList>
            <person name="Thomas F.A."/>
            <person name="Krishnan K.P."/>
            <person name="Sinha R.K."/>
        </authorList>
    </citation>
    <scope>NUCLEOTIDE SEQUENCE</scope>
    <source>
        <strain evidence="2">20VBR1</strain>
    </source>
</reference>
<organism evidence="2">
    <name type="scientific">Phenylobacterium glaciei</name>
    <dbReference type="NCBI Taxonomy" id="2803784"/>
    <lineage>
        <taxon>Bacteria</taxon>
        <taxon>Pseudomonadati</taxon>
        <taxon>Pseudomonadota</taxon>
        <taxon>Alphaproteobacteria</taxon>
        <taxon>Caulobacterales</taxon>
        <taxon>Caulobacteraceae</taxon>
        <taxon>Phenylobacterium</taxon>
    </lineage>
</organism>
<protein>
    <submittedName>
        <fullName evidence="2">Uncharacterized protein</fullName>
    </submittedName>
</protein>